<dbReference type="PANTHER" id="PTHR10366">
    <property type="entry name" value="NAD DEPENDENT EPIMERASE/DEHYDRATASE"/>
    <property type="match status" value="1"/>
</dbReference>
<evidence type="ECO:0000259" key="3">
    <source>
        <dbReference type="Pfam" id="PF01370"/>
    </source>
</evidence>
<dbReference type="Gene3D" id="3.40.50.720">
    <property type="entry name" value="NAD(P)-binding Rossmann-like Domain"/>
    <property type="match status" value="1"/>
</dbReference>
<reference evidence="5" key="1">
    <citation type="journal article" date="2017" name="Genome Biol.">
        <title>Comparative genomics reveals high biological diversity and specific adaptations in the industrially and medically important fungal genus Aspergillus.</title>
        <authorList>
            <person name="de Vries R.P."/>
            <person name="Riley R."/>
            <person name="Wiebenga A."/>
            <person name="Aguilar-Osorio G."/>
            <person name="Amillis S."/>
            <person name="Uchima C.A."/>
            <person name="Anderluh G."/>
            <person name="Asadollahi M."/>
            <person name="Askin M."/>
            <person name="Barry K."/>
            <person name="Battaglia E."/>
            <person name="Bayram O."/>
            <person name="Benocci T."/>
            <person name="Braus-Stromeyer S.A."/>
            <person name="Caldana C."/>
            <person name="Canovas D."/>
            <person name="Cerqueira G.C."/>
            <person name="Chen F."/>
            <person name="Chen W."/>
            <person name="Choi C."/>
            <person name="Clum A."/>
            <person name="Dos Santos R.A."/>
            <person name="Damasio A.R."/>
            <person name="Diallinas G."/>
            <person name="Emri T."/>
            <person name="Fekete E."/>
            <person name="Flipphi M."/>
            <person name="Freyberg S."/>
            <person name="Gallo A."/>
            <person name="Gournas C."/>
            <person name="Habgood R."/>
            <person name="Hainaut M."/>
            <person name="Harispe M.L."/>
            <person name="Henrissat B."/>
            <person name="Hilden K.S."/>
            <person name="Hope R."/>
            <person name="Hossain A."/>
            <person name="Karabika E."/>
            <person name="Karaffa L."/>
            <person name="Karanyi Z."/>
            <person name="Krasevec N."/>
            <person name="Kuo A."/>
            <person name="Kusch H."/>
            <person name="LaButti K."/>
            <person name="Lagendijk E.L."/>
            <person name="Lapidus A."/>
            <person name="Levasseur A."/>
            <person name="Lindquist E."/>
            <person name="Lipzen A."/>
            <person name="Logrieco A.F."/>
            <person name="MacCabe A."/>
            <person name="Maekelae M.R."/>
            <person name="Malavazi I."/>
            <person name="Melin P."/>
            <person name="Meyer V."/>
            <person name="Mielnichuk N."/>
            <person name="Miskei M."/>
            <person name="Molnar A.P."/>
            <person name="Mule G."/>
            <person name="Ngan C.Y."/>
            <person name="Orejas M."/>
            <person name="Orosz E."/>
            <person name="Ouedraogo J.P."/>
            <person name="Overkamp K.M."/>
            <person name="Park H.-S."/>
            <person name="Perrone G."/>
            <person name="Piumi F."/>
            <person name="Punt P.J."/>
            <person name="Ram A.F."/>
            <person name="Ramon A."/>
            <person name="Rauscher S."/>
            <person name="Record E."/>
            <person name="Riano-Pachon D.M."/>
            <person name="Robert V."/>
            <person name="Roehrig J."/>
            <person name="Ruller R."/>
            <person name="Salamov A."/>
            <person name="Salih N.S."/>
            <person name="Samson R.A."/>
            <person name="Sandor E."/>
            <person name="Sanguinetti M."/>
            <person name="Schuetze T."/>
            <person name="Sepcic K."/>
            <person name="Shelest E."/>
            <person name="Sherlock G."/>
            <person name="Sophianopoulou V."/>
            <person name="Squina F.M."/>
            <person name="Sun H."/>
            <person name="Susca A."/>
            <person name="Todd R.B."/>
            <person name="Tsang A."/>
            <person name="Unkles S.E."/>
            <person name="van de Wiele N."/>
            <person name="van Rossen-Uffink D."/>
            <person name="Oliveira J.V."/>
            <person name="Vesth T.C."/>
            <person name="Visser J."/>
            <person name="Yu J.-H."/>
            <person name="Zhou M."/>
            <person name="Andersen M.R."/>
            <person name="Archer D.B."/>
            <person name="Baker S.E."/>
            <person name="Benoit I."/>
            <person name="Brakhage A.A."/>
            <person name="Braus G.H."/>
            <person name="Fischer R."/>
            <person name="Frisvad J.C."/>
            <person name="Goldman G.H."/>
            <person name="Houbraken J."/>
            <person name="Oakley B."/>
            <person name="Pocsi I."/>
            <person name="Scazzocchio C."/>
            <person name="Seiboth B."/>
            <person name="vanKuyk P.A."/>
            <person name="Wortman J."/>
            <person name="Dyer P.S."/>
            <person name="Grigoriev I.V."/>
        </authorList>
    </citation>
    <scope>NUCLEOTIDE SEQUENCE [LARGE SCALE GENOMIC DNA]</scope>
    <source>
        <strain evidence="5">ATCC 16872 / CBS 172.66 / WB 5094</strain>
    </source>
</reference>
<evidence type="ECO:0000313" key="4">
    <source>
        <dbReference type="EMBL" id="OJJ97573.1"/>
    </source>
</evidence>
<evidence type="ECO:0000256" key="2">
    <source>
        <dbReference type="ARBA" id="ARBA00023445"/>
    </source>
</evidence>
<dbReference type="OrthoDB" id="2735536at2759"/>
<evidence type="ECO:0000313" key="5">
    <source>
        <dbReference type="Proteomes" id="UP000184546"/>
    </source>
</evidence>
<dbReference type="FunFam" id="3.40.50.720:FF:000191">
    <property type="entry name" value="Methylglyoxal reductase (NADPH-dependent)"/>
    <property type="match status" value="1"/>
</dbReference>
<protein>
    <recommendedName>
        <fullName evidence="3">NAD-dependent epimerase/dehydratase domain-containing protein</fullName>
    </recommendedName>
</protein>
<dbReference type="Pfam" id="PF01370">
    <property type="entry name" value="Epimerase"/>
    <property type="match status" value="1"/>
</dbReference>
<dbReference type="GeneID" id="30979460"/>
<dbReference type="PANTHER" id="PTHR10366:SF564">
    <property type="entry name" value="STEROL-4-ALPHA-CARBOXYLATE 3-DEHYDROGENASE, DECARBOXYLATING"/>
    <property type="match status" value="1"/>
</dbReference>
<organism evidence="4 5">
    <name type="scientific">Aspergillus aculeatus (strain ATCC 16872 / CBS 172.66 / WB 5094)</name>
    <dbReference type="NCBI Taxonomy" id="690307"/>
    <lineage>
        <taxon>Eukaryota</taxon>
        <taxon>Fungi</taxon>
        <taxon>Dikarya</taxon>
        <taxon>Ascomycota</taxon>
        <taxon>Pezizomycotina</taxon>
        <taxon>Eurotiomycetes</taxon>
        <taxon>Eurotiomycetidae</taxon>
        <taxon>Eurotiales</taxon>
        <taxon>Aspergillaceae</taxon>
        <taxon>Aspergillus</taxon>
        <taxon>Aspergillus subgen. Circumdati</taxon>
    </lineage>
</organism>
<gene>
    <name evidence="4" type="ORF">ASPACDRAFT_80406</name>
</gene>
<dbReference type="Proteomes" id="UP000184546">
    <property type="component" value="Unassembled WGS sequence"/>
</dbReference>
<dbReference type="VEuPathDB" id="FungiDB:ASPACDRAFT_80406"/>
<dbReference type="GO" id="GO:0016616">
    <property type="term" value="F:oxidoreductase activity, acting on the CH-OH group of donors, NAD or NADP as acceptor"/>
    <property type="evidence" value="ECO:0007669"/>
    <property type="project" value="TreeGrafter"/>
</dbReference>
<feature type="domain" description="NAD-dependent epimerase/dehydratase" evidence="3">
    <location>
        <begin position="4"/>
        <end position="258"/>
    </location>
</feature>
<dbReference type="AlphaFoldDB" id="A0A1L9WN33"/>
<accession>A0A1L9WN33</accession>
<name>A0A1L9WN33_ASPA1</name>
<dbReference type="OMA" id="KNEECWA"/>
<keyword evidence="1" id="KW-0560">Oxidoreductase</keyword>
<sequence length="350" mass="37994">MTRVLLTGGSGFIAAHVLETLLARGHSVVTTVRSQNKADAIQKAHPDVNQDRLSFAIVEDIAQPNAFDRAVVSDPPFEAVIHTASPYHFHAKDAKELLLPAVTGTTGILQSVKKYAPLVKRVVVTSSFAAINDVFASAAGKVYSEADWSPITEAQANDSPANAYRASKTFAERAAWDFVEREKPNFTLSVMNPPLVLGPITHHLTSLDAINTSNQRIRDLLSGAAKHRCPPTGNYLFVDVRDLALAHVLAVENEAAGGKRFFTVSSHFSNAEIVAIIAEEFPQYRDRLPTGDALKPGQYPADGVYGFDNTRAREILGVQFRPLRESIVDAVKSLLPLGADKYQGEAGPER</sequence>
<dbReference type="InterPro" id="IPR050425">
    <property type="entry name" value="NAD(P)_dehydrat-like"/>
</dbReference>
<keyword evidence="5" id="KW-1185">Reference proteome</keyword>
<dbReference type="InterPro" id="IPR036291">
    <property type="entry name" value="NAD(P)-bd_dom_sf"/>
</dbReference>
<evidence type="ECO:0000256" key="1">
    <source>
        <dbReference type="ARBA" id="ARBA00023002"/>
    </source>
</evidence>
<dbReference type="RefSeq" id="XP_020053913.1">
    <property type="nucleotide sequence ID" value="XM_020205646.1"/>
</dbReference>
<dbReference type="SUPFAM" id="SSF51735">
    <property type="entry name" value="NAD(P)-binding Rossmann-fold domains"/>
    <property type="match status" value="1"/>
</dbReference>
<dbReference type="CDD" id="cd05227">
    <property type="entry name" value="AR_SDR_e"/>
    <property type="match status" value="1"/>
</dbReference>
<dbReference type="STRING" id="690307.A0A1L9WN33"/>
<dbReference type="EMBL" id="KV878982">
    <property type="protein sequence ID" value="OJJ97573.1"/>
    <property type="molecule type" value="Genomic_DNA"/>
</dbReference>
<proteinExistence type="inferred from homology"/>
<dbReference type="InterPro" id="IPR001509">
    <property type="entry name" value="Epimerase_deHydtase"/>
</dbReference>
<comment type="similarity">
    <text evidence="2">Belongs to the NAD(P)-dependent epimerase/dehydratase family. Dihydroflavonol-4-reductase subfamily.</text>
</comment>